<dbReference type="Proteomes" id="UP000013909">
    <property type="component" value="Unassembled WGS sequence"/>
</dbReference>
<proteinExistence type="predicted"/>
<name>R7ZP47_9BACT</name>
<sequence>MFIEKPKTTAPPQFWPAEMPVVPSISRQNPGMFDVQANFNLFGDVRLETLDMRFEILDSIFSRSNGSTVRQY</sequence>
<organism evidence="1 2">
    <name type="scientific">Lunatimonas lonarensis</name>
    <dbReference type="NCBI Taxonomy" id="1232681"/>
    <lineage>
        <taxon>Bacteria</taxon>
        <taxon>Pseudomonadati</taxon>
        <taxon>Bacteroidota</taxon>
        <taxon>Cytophagia</taxon>
        <taxon>Cytophagales</taxon>
        <taxon>Cyclobacteriaceae</taxon>
    </lineage>
</organism>
<evidence type="ECO:0000313" key="2">
    <source>
        <dbReference type="Proteomes" id="UP000013909"/>
    </source>
</evidence>
<gene>
    <name evidence="1" type="ORF">ADIS_3648</name>
</gene>
<evidence type="ECO:0000313" key="1">
    <source>
        <dbReference type="EMBL" id="EON75891.1"/>
    </source>
</evidence>
<keyword evidence="2" id="KW-1185">Reference proteome</keyword>
<reference evidence="1 2" key="1">
    <citation type="submission" date="2013-02" db="EMBL/GenBank/DDBJ databases">
        <title>A novel strain isolated from Lonar lake, Maharashtra, India.</title>
        <authorList>
            <person name="Singh A."/>
        </authorList>
    </citation>
    <scope>NUCLEOTIDE SEQUENCE [LARGE SCALE GENOMIC DNA]</scope>
    <source>
        <strain evidence="1 2">AK24</strain>
    </source>
</reference>
<dbReference type="EMBL" id="AQHR01000094">
    <property type="protein sequence ID" value="EON75891.1"/>
    <property type="molecule type" value="Genomic_DNA"/>
</dbReference>
<comment type="caution">
    <text evidence="1">The sequence shown here is derived from an EMBL/GenBank/DDBJ whole genome shotgun (WGS) entry which is preliminary data.</text>
</comment>
<dbReference type="AlphaFoldDB" id="R7ZP47"/>
<dbReference type="RefSeq" id="WP_010855779.1">
    <property type="nucleotide sequence ID" value="NZ_AQHR01000094.1"/>
</dbReference>
<accession>R7ZP47</accession>
<protein>
    <submittedName>
        <fullName evidence="1">Uncharacterized protein</fullName>
    </submittedName>
</protein>